<dbReference type="Proteomes" id="UP001515480">
    <property type="component" value="Unassembled WGS sequence"/>
</dbReference>
<comment type="caution">
    <text evidence="2">The sequence shown here is derived from an EMBL/GenBank/DDBJ whole genome shotgun (WGS) entry which is preliminary data.</text>
</comment>
<sequence length="347" mass="36826">MVEWSHPVSLTSSPLPHGPHAWHELPNPTTTPSELRDHALSPSALDALATAQQLVELREADSHRSTYDSASSSPDVEDDARPPPAARTVLAAPVFHHPVTLMDLQMSSVLQQYALKRAHLIGTGPLPFLTPPPAALAVLPSPPPAAKPAVSSPPPPAPSMAAKLVPKRALDASPWVARSWALDKAEKPHAKRARALSRRPKTDTSRAPPPPFGVHMVCMAANLAKEGGCGCRMAHKPLMEHNGVGGVGEWHVVTQPHFNCPGGSFRPAVFVTACDAACGCACHGEDSRVDAADCSCKGTWRRATAEEWVKTTTAPTANSWKDRRAERERALEARGGGGSTDPSSPSD</sequence>
<feature type="compositionally biased region" description="Basic residues" evidence="1">
    <location>
        <begin position="189"/>
        <end position="199"/>
    </location>
</feature>
<feature type="compositionally biased region" description="Basic and acidic residues" evidence="1">
    <location>
        <begin position="320"/>
        <end position="332"/>
    </location>
</feature>
<proteinExistence type="predicted"/>
<feature type="region of interest" description="Disordered" evidence="1">
    <location>
        <begin position="1"/>
        <end position="36"/>
    </location>
</feature>
<evidence type="ECO:0000313" key="2">
    <source>
        <dbReference type="EMBL" id="KAL1511795.1"/>
    </source>
</evidence>
<feature type="compositionally biased region" description="Polar residues" evidence="1">
    <location>
        <begin position="310"/>
        <end position="319"/>
    </location>
</feature>
<dbReference type="EMBL" id="JBGBPQ010000013">
    <property type="protein sequence ID" value="KAL1511795.1"/>
    <property type="molecule type" value="Genomic_DNA"/>
</dbReference>
<dbReference type="AlphaFoldDB" id="A0AB34J4V6"/>
<evidence type="ECO:0000313" key="3">
    <source>
        <dbReference type="Proteomes" id="UP001515480"/>
    </source>
</evidence>
<name>A0AB34J4V6_PRYPA</name>
<protein>
    <submittedName>
        <fullName evidence="2">Uncharacterized protein</fullName>
    </submittedName>
</protein>
<feature type="region of interest" description="Disordered" evidence="1">
    <location>
        <begin position="186"/>
        <end position="209"/>
    </location>
</feature>
<reference evidence="2 3" key="1">
    <citation type="journal article" date="2024" name="Science">
        <title>Giant polyketide synthase enzymes in the biosynthesis of giant marine polyether toxins.</title>
        <authorList>
            <person name="Fallon T.R."/>
            <person name="Shende V.V."/>
            <person name="Wierzbicki I.H."/>
            <person name="Pendleton A.L."/>
            <person name="Watervoot N.F."/>
            <person name="Auber R.P."/>
            <person name="Gonzalez D.J."/>
            <person name="Wisecaver J.H."/>
            <person name="Moore B.S."/>
        </authorList>
    </citation>
    <scope>NUCLEOTIDE SEQUENCE [LARGE SCALE GENOMIC DNA]</scope>
    <source>
        <strain evidence="2 3">12B1</strain>
    </source>
</reference>
<gene>
    <name evidence="2" type="ORF">AB1Y20_005081</name>
</gene>
<organism evidence="2 3">
    <name type="scientific">Prymnesium parvum</name>
    <name type="common">Toxic golden alga</name>
    <dbReference type="NCBI Taxonomy" id="97485"/>
    <lineage>
        <taxon>Eukaryota</taxon>
        <taxon>Haptista</taxon>
        <taxon>Haptophyta</taxon>
        <taxon>Prymnesiophyceae</taxon>
        <taxon>Prymnesiales</taxon>
        <taxon>Prymnesiaceae</taxon>
        <taxon>Prymnesium</taxon>
    </lineage>
</organism>
<keyword evidence="3" id="KW-1185">Reference proteome</keyword>
<feature type="region of interest" description="Disordered" evidence="1">
    <location>
        <begin position="59"/>
        <end position="83"/>
    </location>
</feature>
<feature type="region of interest" description="Disordered" evidence="1">
    <location>
        <begin position="307"/>
        <end position="347"/>
    </location>
</feature>
<evidence type="ECO:0000256" key="1">
    <source>
        <dbReference type="SAM" id="MobiDB-lite"/>
    </source>
</evidence>
<accession>A0AB34J4V6</accession>